<feature type="signal peptide" evidence="1">
    <location>
        <begin position="1"/>
        <end position="21"/>
    </location>
</feature>
<protein>
    <recommendedName>
        <fullName evidence="4">CAP domain-containing protein</fullName>
    </recommendedName>
</protein>
<accession>A0A7I7T3B1</accession>
<name>A0A7I7T3B1_9MYCO</name>
<dbReference type="Proteomes" id="UP000467148">
    <property type="component" value="Chromosome"/>
</dbReference>
<dbReference type="KEGG" id="mhev:MHEL_09180"/>
<feature type="chain" id="PRO_5038711956" description="CAP domain-containing protein" evidence="1">
    <location>
        <begin position="22"/>
        <end position="158"/>
    </location>
</feature>
<evidence type="ECO:0000313" key="2">
    <source>
        <dbReference type="EMBL" id="BBY62675.1"/>
    </source>
</evidence>
<reference evidence="2 3" key="1">
    <citation type="journal article" date="2019" name="Emerg. Microbes Infect.">
        <title>Comprehensive subspecies identification of 175 nontuberculous mycobacteria species based on 7547 genomic profiles.</title>
        <authorList>
            <person name="Matsumoto Y."/>
            <person name="Kinjo T."/>
            <person name="Motooka D."/>
            <person name="Nabeya D."/>
            <person name="Jung N."/>
            <person name="Uechi K."/>
            <person name="Horii T."/>
            <person name="Iida T."/>
            <person name="Fujita J."/>
            <person name="Nakamura S."/>
        </authorList>
    </citation>
    <scope>NUCLEOTIDE SEQUENCE [LARGE SCALE GENOMIC DNA]</scope>
    <source>
        <strain evidence="2 3">JCM 30396</strain>
    </source>
</reference>
<dbReference type="RefSeq" id="WP_163746448.1">
    <property type="nucleotide sequence ID" value="NZ_AP022596.1"/>
</dbReference>
<dbReference type="AlphaFoldDB" id="A0A7I7T3B1"/>
<organism evidence="2 3">
    <name type="scientific">Mycolicibacterium helvum</name>
    <dbReference type="NCBI Taxonomy" id="1534349"/>
    <lineage>
        <taxon>Bacteria</taxon>
        <taxon>Bacillati</taxon>
        <taxon>Actinomycetota</taxon>
        <taxon>Actinomycetes</taxon>
        <taxon>Mycobacteriales</taxon>
        <taxon>Mycobacteriaceae</taxon>
        <taxon>Mycolicibacterium</taxon>
    </lineage>
</organism>
<keyword evidence="1" id="KW-0732">Signal</keyword>
<evidence type="ECO:0000256" key="1">
    <source>
        <dbReference type="SAM" id="SignalP"/>
    </source>
</evidence>
<sequence>MLFPRIWTTAAAATLASTLLAAPPALPQVKADPSTTLAQGVAAARTTSNCPPLQQNSLVERSASMANQATAAYISHRSAAVPFTDPLPALAAIGYTGSKGMVLAGHGATDAEAVQALLLQYQAFKPDCAYSQFGTDLGRADDGAALAAVVLTVPVGHP</sequence>
<keyword evidence="3" id="KW-1185">Reference proteome</keyword>
<proteinExistence type="predicted"/>
<evidence type="ECO:0000313" key="3">
    <source>
        <dbReference type="Proteomes" id="UP000467148"/>
    </source>
</evidence>
<evidence type="ECO:0008006" key="4">
    <source>
        <dbReference type="Google" id="ProtNLM"/>
    </source>
</evidence>
<dbReference type="EMBL" id="AP022596">
    <property type="protein sequence ID" value="BBY62675.1"/>
    <property type="molecule type" value="Genomic_DNA"/>
</dbReference>
<gene>
    <name evidence="2" type="ORF">MHEL_09180</name>
</gene>